<evidence type="ECO:0000313" key="3">
    <source>
        <dbReference type="Proteomes" id="UP001168877"/>
    </source>
</evidence>
<reference evidence="2" key="1">
    <citation type="journal article" date="2022" name="Plant J.">
        <title>Strategies of tolerance reflected in two North American maple genomes.</title>
        <authorList>
            <person name="McEvoy S.L."/>
            <person name="Sezen U.U."/>
            <person name="Trouern-Trend A."/>
            <person name="McMahon S.M."/>
            <person name="Schaberg P.G."/>
            <person name="Yang J."/>
            <person name="Wegrzyn J.L."/>
            <person name="Swenson N.G."/>
        </authorList>
    </citation>
    <scope>NUCLEOTIDE SEQUENCE</scope>
    <source>
        <strain evidence="2">NS2018</strain>
    </source>
</reference>
<comment type="caution">
    <text evidence="2">The sequence shown here is derived from an EMBL/GenBank/DDBJ whole genome shotgun (WGS) entry which is preliminary data.</text>
</comment>
<feature type="region of interest" description="Disordered" evidence="1">
    <location>
        <begin position="90"/>
        <end position="164"/>
    </location>
</feature>
<protein>
    <recommendedName>
        <fullName evidence="4">Profilin</fullName>
    </recommendedName>
</protein>
<reference evidence="2" key="2">
    <citation type="submission" date="2023-06" db="EMBL/GenBank/DDBJ databases">
        <authorList>
            <person name="Swenson N.G."/>
            <person name="Wegrzyn J.L."/>
            <person name="Mcevoy S.L."/>
        </authorList>
    </citation>
    <scope>NUCLEOTIDE SEQUENCE</scope>
    <source>
        <strain evidence="2">NS2018</strain>
        <tissue evidence="2">Leaf</tissue>
    </source>
</reference>
<feature type="compositionally biased region" description="Basic and acidic residues" evidence="1">
    <location>
        <begin position="125"/>
        <end position="134"/>
    </location>
</feature>
<evidence type="ECO:0000313" key="2">
    <source>
        <dbReference type="EMBL" id="KAK0588407.1"/>
    </source>
</evidence>
<organism evidence="2 3">
    <name type="scientific">Acer saccharum</name>
    <name type="common">Sugar maple</name>
    <dbReference type="NCBI Taxonomy" id="4024"/>
    <lineage>
        <taxon>Eukaryota</taxon>
        <taxon>Viridiplantae</taxon>
        <taxon>Streptophyta</taxon>
        <taxon>Embryophyta</taxon>
        <taxon>Tracheophyta</taxon>
        <taxon>Spermatophyta</taxon>
        <taxon>Magnoliopsida</taxon>
        <taxon>eudicotyledons</taxon>
        <taxon>Gunneridae</taxon>
        <taxon>Pentapetalae</taxon>
        <taxon>rosids</taxon>
        <taxon>malvids</taxon>
        <taxon>Sapindales</taxon>
        <taxon>Sapindaceae</taxon>
        <taxon>Hippocastanoideae</taxon>
        <taxon>Acereae</taxon>
        <taxon>Acer</taxon>
    </lineage>
</organism>
<accession>A0AA39SCK6</accession>
<name>A0AA39SCK6_ACESA</name>
<gene>
    <name evidence="2" type="ORF">LWI29_000591</name>
</gene>
<proteinExistence type="predicted"/>
<dbReference type="EMBL" id="JAUESC010000381">
    <property type="protein sequence ID" value="KAK0588407.1"/>
    <property type="molecule type" value="Genomic_DNA"/>
</dbReference>
<keyword evidence="3" id="KW-1185">Reference proteome</keyword>
<evidence type="ECO:0000256" key="1">
    <source>
        <dbReference type="SAM" id="MobiDB-lite"/>
    </source>
</evidence>
<dbReference type="Proteomes" id="UP001168877">
    <property type="component" value="Unassembled WGS sequence"/>
</dbReference>
<sequence>MDWSFVHKAWEKWASLSVGSSGEPLKAALLINYDPTGPSRLLSTIAEQGGLKADPIEMTRFVDFIQQNKLETGSFITGSNECCITISSLPSSSTQTQKHPHQTTTKSIPKTTTKSTPKPFQSTRTSEERKREIKGVAARGGHGEKEKRVHRGGGGDDTRRWVEL</sequence>
<dbReference type="PANTHER" id="PTHR36780:SF1">
    <property type="entry name" value="PROFILIN"/>
    <property type="match status" value="1"/>
</dbReference>
<feature type="compositionally biased region" description="Basic and acidic residues" evidence="1">
    <location>
        <begin position="141"/>
        <end position="164"/>
    </location>
</feature>
<evidence type="ECO:0008006" key="4">
    <source>
        <dbReference type="Google" id="ProtNLM"/>
    </source>
</evidence>
<dbReference type="PANTHER" id="PTHR36780">
    <property type="entry name" value="OS05G0241400 PROTEIN"/>
    <property type="match status" value="1"/>
</dbReference>
<feature type="compositionally biased region" description="Low complexity" evidence="1">
    <location>
        <begin position="91"/>
        <end position="123"/>
    </location>
</feature>
<dbReference type="AlphaFoldDB" id="A0AA39SCK6"/>